<keyword evidence="10 13" id="KW-0503">Monooxygenase</keyword>
<keyword evidence="9 12" id="KW-0408">Iron</keyword>
<evidence type="ECO:0000313" key="14">
    <source>
        <dbReference type="EMBL" id="KAK1750420.1"/>
    </source>
</evidence>
<dbReference type="AlphaFoldDB" id="A0AAJ0F6R7"/>
<dbReference type="InterPro" id="IPR002401">
    <property type="entry name" value="Cyt_P450_E_grp-I"/>
</dbReference>
<dbReference type="EMBL" id="MU839847">
    <property type="protein sequence ID" value="KAK1750420.1"/>
    <property type="molecule type" value="Genomic_DNA"/>
</dbReference>
<keyword evidence="8 13" id="KW-0560">Oxidoreductase</keyword>
<comment type="cofactor">
    <cofactor evidence="1 12">
        <name>heme</name>
        <dbReference type="ChEBI" id="CHEBI:30413"/>
    </cofactor>
</comment>
<evidence type="ECO:0000256" key="1">
    <source>
        <dbReference type="ARBA" id="ARBA00001971"/>
    </source>
</evidence>
<dbReference type="PROSITE" id="PS00086">
    <property type="entry name" value="CYTOCHROME_P450"/>
    <property type="match status" value="1"/>
</dbReference>
<evidence type="ECO:0000256" key="6">
    <source>
        <dbReference type="ARBA" id="ARBA00022723"/>
    </source>
</evidence>
<keyword evidence="4 12" id="KW-0349">Heme</keyword>
<dbReference type="InterPro" id="IPR017972">
    <property type="entry name" value="Cyt_P450_CS"/>
</dbReference>
<evidence type="ECO:0000256" key="8">
    <source>
        <dbReference type="ARBA" id="ARBA00023002"/>
    </source>
</evidence>
<dbReference type="GO" id="GO:0016020">
    <property type="term" value="C:membrane"/>
    <property type="evidence" value="ECO:0007669"/>
    <property type="project" value="UniProtKB-SubCell"/>
</dbReference>
<dbReference type="PRINTS" id="PR00463">
    <property type="entry name" value="EP450I"/>
</dbReference>
<evidence type="ECO:0000256" key="12">
    <source>
        <dbReference type="PIRSR" id="PIRSR602401-1"/>
    </source>
</evidence>
<dbReference type="CDD" id="cd11062">
    <property type="entry name" value="CYP58-like"/>
    <property type="match status" value="1"/>
</dbReference>
<dbReference type="GO" id="GO:0004497">
    <property type="term" value="F:monooxygenase activity"/>
    <property type="evidence" value="ECO:0007669"/>
    <property type="project" value="UniProtKB-KW"/>
</dbReference>
<dbReference type="GO" id="GO:0020037">
    <property type="term" value="F:heme binding"/>
    <property type="evidence" value="ECO:0007669"/>
    <property type="project" value="InterPro"/>
</dbReference>
<sequence length="502" mass="57112">MDSATGLLWLGLAGLTWTLITAVRRVYFSPISHIPGPKSATLTLWNEFWWDVVKRGTFIWKIREMHAQYGPIIRINPYEVHILDPEFYSDIYVSPKKLDKYAWWTKLAGADGSGFSTVPHDLHRQRRAALNPFFSARSVSQLEPVLRSKIERLSSRLDAIHETQEIVRLDAAFMALTMDIICTYAFASDLRYLDEPDFKLEWKKTIIGAFEGGALGRQFPFMLPLMKMLPIGVVEAMNPGVGYLLRWQGKVRAQVEPILDSEKKKEEGEKRTIFHTLRDSDLPASEKTLQRLCDEGEILVGAGSETTAQTLARMFYYLGTDKNVLGKLRRELDSAVPDVSRIPSWAELQGLPYLGAVIKESLRLSYGVTTRLPRVAHEDIHYKGYVIPAGTPISQTAYFILTHPDVFPEPHVFRPERWLENGKLSTSLDKYLVAFGKGSRQCLGINLAYAELYLTTATLVRRFDWEIYETTLDDVVCKRDFFVAVADLDSKGIRARIVARRS</sequence>
<evidence type="ECO:0000256" key="2">
    <source>
        <dbReference type="ARBA" id="ARBA00004167"/>
    </source>
</evidence>
<comment type="subcellular location">
    <subcellularLocation>
        <location evidence="2">Membrane</location>
        <topology evidence="2">Single-pass membrane protein</topology>
    </subcellularLocation>
</comment>
<gene>
    <name evidence="14" type="ORF">QBC47DRAFT_331978</name>
</gene>
<evidence type="ECO:0000256" key="7">
    <source>
        <dbReference type="ARBA" id="ARBA00022989"/>
    </source>
</evidence>
<accession>A0AAJ0F6R7</accession>
<dbReference type="GO" id="GO:0005506">
    <property type="term" value="F:iron ion binding"/>
    <property type="evidence" value="ECO:0007669"/>
    <property type="project" value="InterPro"/>
</dbReference>
<proteinExistence type="inferred from homology"/>
<protein>
    <submittedName>
        <fullName evidence="14">Cytochrome P450 monooxygenase sdnE</fullName>
    </submittedName>
</protein>
<feature type="binding site" description="axial binding residue" evidence="12">
    <location>
        <position position="442"/>
    </location>
    <ligand>
        <name>heme</name>
        <dbReference type="ChEBI" id="CHEBI:30413"/>
    </ligand>
    <ligandPart>
        <name>Fe</name>
        <dbReference type="ChEBI" id="CHEBI:18248"/>
    </ligandPart>
</feature>
<keyword evidence="5" id="KW-0812">Transmembrane</keyword>
<organism evidence="14 15">
    <name type="scientific">Echria macrotheca</name>
    <dbReference type="NCBI Taxonomy" id="438768"/>
    <lineage>
        <taxon>Eukaryota</taxon>
        <taxon>Fungi</taxon>
        <taxon>Dikarya</taxon>
        <taxon>Ascomycota</taxon>
        <taxon>Pezizomycotina</taxon>
        <taxon>Sordariomycetes</taxon>
        <taxon>Sordariomycetidae</taxon>
        <taxon>Sordariales</taxon>
        <taxon>Schizotheciaceae</taxon>
        <taxon>Echria</taxon>
    </lineage>
</organism>
<comment type="similarity">
    <text evidence="3 13">Belongs to the cytochrome P450 family.</text>
</comment>
<comment type="caution">
    <text evidence="14">The sequence shown here is derived from an EMBL/GenBank/DDBJ whole genome shotgun (WGS) entry which is preliminary data.</text>
</comment>
<dbReference type="PRINTS" id="PR00385">
    <property type="entry name" value="P450"/>
</dbReference>
<dbReference type="InterPro" id="IPR036396">
    <property type="entry name" value="Cyt_P450_sf"/>
</dbReference>
<evidence type="ECO:0000256" key="9">
    <source>
        <dbReference type="ARBA" id="ARBA00023004"/>
    </source>
</evidence>
<dbReference type="InterPro" id="IPR001128">
    <property type="entry name" value="Cyt_P450"/>
</dbReference>
<evidence type="ECO:0000256" key="5">
    <source>
        <dbReference type="ARBA" id="ARBA00022692"/>
    </source>
</evidence>
<dbReference type="FunFam" id="1.10.630.10:FF:000069">
    <property type="entry name" value="Cytochrome P450, putative (Eurofung)"/>
    <property type="match status" value="1"/>
</dbReference>
<keyword evidence="7" id="KW-1133">Transmembrane helix</keyword>
<dbReference type="PANTHER" id="PTHR24305">
    <property type="entry name" value="CYTOCHROME P450"/>
    <property type="match status" value="1"/>
</dbReference>
<evidence type="ECO:0000256" key="4">
    <source>
        <dbReference type="ARBA" id="ARBA00022617"/>
    </source>
</evidence>
<keyword evidence="6 12" id="KW-0479">Metal-binding</keyword>
<dbReference type="Proteomes" id="UP001239445">
    <property type="component" value="Unassembled WGS sequence"/>
</dbReference>
<dbReference type="Gene3D" id="1.10.630.10">
    <property type="entry name" value="Cytochrome P450"/>
    <property type="match status" value="1"/>
</dbReference>
<evidence type="ECO:0000256" key="13">
    <source>
        <dbReference type="RuleBase" id="RU000461"/>
    </source>
</evidence>
<keyword evidence="11" id="KW-0472">Membrane</keyword>
<dbReference type="GO" id="GO:0016705">
    <property type="term" value="F:oxidoreductase activity, acting on paired donors, with incorporation or reduction of molecular oxygen"/>
    <property type="evidence" value="ECO:0007669"/>
    <property type="project" value="InterPro"/>
</dbReference>
<dbReference type="InterPro" id="IPR050121">
    <property type="entry name" value="Cytochrome_P450_monoxygenase"/>
</dbReference>
<dbReference type="Pfam" id="PF00067">
    <property type="entry name" value="p450"/>
    <property type="match status" value="1"/>
</dbReference>
<keyword evidence="15" id="KW-1185">Reference proteome</keyword>
<dbReference type="SUPFAM" id="SSF48264">
    <property type="entry name" value="Cytochrome P450"/>
    <property type="match status" value="1"/>
</dbReference>
<name>A0AAJ0F6R7_9PEZI</name>
<evidence type="ECO:0000313" key="15">
    <source>
        <dbReference type="Proteomes" id="UP001239445"/>
    </source>
</evidence>
<evidence type="ECO:0000256" key="11">
    <source>
        <dbReference type="ARBA" id="ARBA00023136"/>
    </source>
</evidence>
<dbReference type="PANTHER" id="PTHR24305:SF157">
    <property type="entry name" value="N-ACETYLTRYPTOPHAN 6-HYDROXYLASE IVOC-RELATED"/>
    <property type="match status" value="1"/>
</dbReference>
<evidence type="ECO:0000256" key="3">
    <source>
        <dbReference type="ARBA" id="ARBA00010617"/>
    </source>
</evidence>
<evidence type="ECO:0000256" key="10">
    <source>
        <dbReference type="ARBA" id="ARBA00023033"/>
    </source>
</evidence>
<reference evidence="14" key="1">
    <citation type="submission" date="2023-06" db="EMBL/GenBank/DDBJ databases">
        <title>Genome-scale phylogeny and comparative genomics of the fungal order Sordariales.</title>
        <authorList>
            <consortium name="Lawrence Berkeley National Laboratory"/>
            <person name="Hensen N."/>
            <person name="Bonometti L."/>
            <person name="Westerberg I."/>
            <person name="Brannstrom I.O."/>
            <person name="Guillou S."/>
            <person name="Cros-Aarteil S."/>
            <person name="Calhoun S."/>
            <person name="Haridas S."/>
            <person name="Kuo A."/>
            <person name="Mondo S."/>
            <person name="Pangilinan J."/>
            <person name="Riley R."/>
            <person name="Labutti K."/>
            <person name="Andreopoulos B."/>
            <person name="Lipzen A."/>
            <person name="Chen C."/>
            <person name="Yanf M."/>
            <person name="Daum C."/>
            <person name="Ng V."/>
            <person name="Clum A."/>
            <person name="Steindorff A."/>
            <person name="Ohm R."/>
            <person name="Martin F."/>
            <person name="Silar P."/>
            <person name="Natvig D."/>
            <person name="Lalanne C."/>
            <person name="Gautier V."/>
            <person name="Ament-Velasquez S.L."/>
            <person name="Kruys A."/>
            <person name="Hutchinson M.I."/>
            <person name="Powell A.J."/>
            <person name="Barry K."/>
            <person name="Miller A.N."/>
            <person name="Grigoriev I.V."/>
            <person name="Debuchy R."/>
            <person name="Gladieux P."/>
            <person name="Thoren M.H."/>
            <person name="Johannesson H."/>
        </authorList>
    </citation>
    <scope>NUCLEOTIDE SEQUENCE</scope>
    <source>
        <strain evidence="14">PSN4</strain>
    </source>
</reference>